<dbReference type="GO" id="GO:0008483">
    <property type="term" value="F:transaminase activity"/>
    <property type="evidence" value="ECO:0007669"/>
    <property type="project" value="TreeGrafter"/>
</dbReference>
<sequence length="369" mass="42101">MKQYQIPLSKPDLTSSDLDEITACFKSSWISSKSVWVDKFEKAFAKSISHTKYAVAVNSGTSALFLALKSLGIGPGDEVIIPAYTMIATINAITWIGATPILVDCTSKENWNINPEQIINKVTKKTKAIIPVHIYGFPCNMDAILNIAKKHKLYVVEDAAEAMGSIYNNQYVGSFGDLSCFSLYSNKIITTGNGGIITTNNNKLYLLLRKLRFFDYGIESHFTHRIIGFNLVLSGLQASLGYSQTKRFSELINKRRLINNWYHKYLKYSHIRFLQPLPKTNPSYWFPAIILKSSLHIKKVQLSLEKNKIETRVFFRPIHKQPVYQKMFMGQMFPYAEYFWKHGLLLPSFYSLKEEDVKHIAAIINASLK</sequence>
<dbReference type="PIRSF" id="PIRSF000390">
    <property type="entry name" value="PLP_StrS"/>
    <property type="match status" value="1"/>
</dbReference>
<protein>
    <recommendedName>
        <fullName evidence="6">Aminotransferase DegT</fullName>
    </recommendedName>
</protein>
<dbReference type="AlphaFoldDB" id="A0A2M7QH91"/>
<gene>
    <name evidence="4" type="ORF">COY87_04775</name>
</gene>
<dbReference type="CDD" id="cd00616">
    <property type="entry name" value="AHBA_syn"/>
    <property type="match status" value="1"/>
</dbReference>
<dbReference type="InterPro" id="IPR000653">
    <property type="entry name" value="DegT/StrS_aminotransferase"/>
</dbReference>
<proteinExistence type="inferred from homology"/>
<dbReference type="InterPro" id="IPR015421">
    <property type="entry name" value="PyrdxlP-dep_Trfase_major"/>
</dbReference>
<keyword evidence="2 3" id="KW-0663">Pyridoxal phosphate</keyword>
<dbReference type="PANTHER" id="PTHR30244">
    <property type="entry name" value="TRANSAMINASE"/>
    <property type="match status" value="1"/>
</dbReference>
<dbReference type="Gene3D" id="3.40.640.10">
    <property type="entry name" value="Type I PLP-dependent aspartate aminotransferase-like (Major domain)"/>
    <property type="match status" value="1"/>
</dbReference>
<feature type="modified residue" description="N6-(pyridoxal phosphate)lysine" evidence="2">
    <location>
        <position position="187"/>
    </location>
</feature>
<evidence type="ECO:0000313" key="5">
    <source>
        <dbReference type="Proteomes" id="UP000229401"/>
    </source>
</evidence>
<evidence type="ECO:0000313" key="4">
    <source>
        <dbReference type="EMBL" id="PIY71703.1"/>
    </source>
</evidence>
<name>A0A2M7QH91_9BACT</name>
<evidence type="ECO:0000256" key="2">
    <source>
        <dbReference type="PIRSR" id="PIRSR000390-2"/>
    </source>
</evidence>
<feature type="active site" description="Proton acceptor" evidence="1">
    <location>
        <position position="187"/>
    </location>
</feature>
<evidence type="ECO:0008006" key="6">
    <source>
        <dbReference type="Google" id="ProtNLM"/>
    </source>
</evidence>
<dbReference type="SUPFAM" id="SSF53383">
    <property type="entry name" value="PLP-dependent transferases"/>
    <property type="match status" value="1"/>
</dbReference>
<dbReference type="EMBL" id="PFLI01000164">
    <property type="protein sequence ID" value="PIY71703.1"/>
    <property type="molecule type" value="Genomic_DNA"/>
</dbReference>
<dbReference type="Pfam" id="PF01041">
    <property type="entry name" value="DegT_DnrJ_EryC1"/>
    <property type="match status" value="1"/>
</dbReference>
<organism evidence="4 5">
    <name type="scientific">Candidatus Roizmanbacteria bacterium CG_4_10_14_0_8_um_filter_33_9</name>
    <dbReference type="NCBI Taxonomy" id="1974826"/>
    <lineage>
        <taxon>Bacteria</taxon>
        <taxon>Candidatus Roizmaniibacteriota</taxon>
    </lineage>
</organism>
<evidence type="ECO:0000256" key="1">
    <source>
        <dbReference type="PIRSR" id="PIRSR000390-1"/>
    </source>
</evidence>
<dbReference type="PANTHER" id="PTHR30244:SF34">
    <property type="entry name" value="DTDP-4-AMINO-4,6-DIDEOXYGALACTOSE TRANSAMINASE"/>
    <property type="match status" value="1"/>
</dbReference>
<accession>A0A2M7QH91</accession>
<dbReference type="GO" id="GO:0000271">
    <property type="term" value="P:polysaccharide biosynthetic process"/>
    <property type="evidence" value="ECO:0007669"/>
    <property type="project" value="TreeGrafter"/>
</dbReference>
<dbReference type="Proteomes" id="UP000229401">
    <property type="component" value="Unassembled WGS sequence"/>
</dbReference>
<comment type="caution">
    <text evidence="4">The sequence shown here is derived from an EMBL/GenBank/DDBJ whole genome shotgun (WGS) entry which is preliminary data.</text>
</comment>
<dbReference type="InterPro" id="IPR015424">
    <property type="entry name" value="PyrdxlP-dep_Trfase"/>
</dbReference>
<comment type="similarity">
    <text evidence="3">Belongs to the DegT/DnrJ/EryC1 family.</text>
</comment>
<reference evidence="5" key="1">
    <citation type="submission" date="2017-09" db="EMBL/GenBank/DDBJ databases">
        <title>Depth-based differentiation of microbial function through sediment-hosted aquifers and enrichment of novel symbionts in the deep terrestrial subsurface.</title>
        <authorList>
            <person name="Probst A.J."/>
            <person name="Ladd B."/>
            <person name="Jarett J.K."/>
            <person name="Geller-Mcgrath D.E."/>
            <person name="Sieber C.M.K."/>
            <person name="Emerson J.B."/>
            <person name="Anantharaman K."/>
            <person name="Thomas B.C."/>
            <person name="Malmstrom R."/>
            <person name="Stieglmeier M."/>
            <person name="Klingl A."/>
            <person name="Woyke T."/>
            <person name="Ryan C.M."/>
            <person name="Banfield J.F."/>
        </authorList>
    </citation>
    <scope>NUCLEOTIDE SEQUENCE [LARGE SCALE GENOMIC DNA]</scope>
</reference>
<dbReference type="GO" id="GO:0030170">
    <property type="term" value="F:pyridoxal phosphate binding"/>
    <property type="evidence" value="ECO:0007669"/>
    <property type="project" value="TreeGrafter"/>
</dbReference>
<evidence type="ECO:0000256" key="3">
    <source>
        <dbReference type="RuleBase" id="RU004508"/>
    </source>
</evidence>